<feature type="compositionally biased region" description="Polar residues" evidence="1">
    <location>
        <begin position="256"/>
        <end position="265"/>
    </location>
</feature>
<keyword evidence="3" id="KW-1185">Reference proteome</keyword>
<protein>
    <submittedName>
        <fullName evidence="2">Uncharacterized protein</fullName>
    </submittedName>
</protein>
<dbReference type="AlphaFoldDB" id="A0AAN6E3A8"/>
<evidence type="ECO:0000313" key="3">
    <source>
        <dbReference type="Proteomes" id="UP001203852"/>
    </source>
</evidence>
<comment type="caution">
    <text evidence="2">The sequence shown here is derived from an EMBL/GenBank/DDBJ whole genome shotgun (WGS) entry which is preliminary data.</text>
</comment>
<feature type="compositionally biased region" description="Polar residues" evidence="1">
    <location>
        <begin position="205"/>
        <end position="215"/>
    </location>
</feature>
<reference evidence="2" key="1">
    <citation type="journal article" date="2022" name="bioRxiv">
        <title>Deciphering the potential niche of two novel black yeast fungi from a biological soil crust based on their genomes, phenotypes, and melanin regulation.</title>
        <authorList>
            <consortium name="DOE Joint Genome Institute"/>
            <person name="Carr E.C."/>
            <person name="Barton Q."/>
            <person name="Grambo S."/>
            <person name="Sullivan M."/>
            <person name="Renfro C.M."/>
            <person name="Kuo A."/>
            <person name="Pangilinan J."/>
            <person name="Lipzen A."/>
            <person name="Keymanesh K."/>
            <person name="Savage E."/>
            <person name="Barry K."/>
            <person name="Grigoriev I.V."/>
            <person name="Riekhof W.R."/>
            <person name="Harris S.S."/>
        </authorList>
    </citation>
    <scope>NUCLEOTIDE SEQUENCE</scope>
    <source>
        <strain evidence="2">JF 03-4F</strain>
    </source>
</reference>
<dbReference type="EMBL" id="MU404351">
    <property type="protein sequence ID" value="KAI1617101.1"/>
    <property type="molecule type" value="Genomic_DNA"/>
</dbReference>
<feature type="region of interest" description="Disordered" evidence="1">
    <location>
        <begin position="195"/>
        <end position="215"/>
    </location>
</feature>
<proteinExistence type="predicted"/>
<feature type="region of interest" description="Disordered" evidence="1">
    <location>
        <begin position="419"/>
        <end position="444"/>
    </location>
</feature>
<organism evidence="2 3">
    <name type="scientific">Exophiala viscosa</name>
    <dbReference type="NCBI Taxonomy" id="2486360"/>
    <lineage>
        <taxon>Eukaryota</taxon>
        <taxon>Fungi</taxon>
        <taxon>Dikarya</taxon>
        <taxon>Ascomycota</taxon>
        <taxon>Pezizomycotina</taxon>
        <taxon>Eurotiomycetes</taxon>
        <taxon>Chaetothyriomycetidae</taxon>
        <taxon>Chaetothyriales</taxon>
        <taxon>Herpotrichiellaceae</taxon>
        <taxon>Exophiala</taxon>
    </lineage>
</organism>
<sequence length="592" mass="65834">MTSWGKYDPWFIRTVQQRKTTSYFSHVHEMIRLPPTSISLSEGDVEFHLGQAQTYYGLLKQGYKKHDVARYLDDYREAAIDLTAQSSIGFRPVPSTFDLACRQVIKGSEHVDEATQHSNQFTDQASNSESTQPSASSLNPIARSFSEDYGTIVQQEPSETEDVDDQESVSPVPFIPQIQLARHAPRKSSLLRFAEAASPERKSEQTPASLSVTRNGIKSYRRRSLTYPYRSSEVDAQALISTSQESLVEQLDRMSVRQTSTQSEPNMEDLDSMPFELPPALSSTSTSWSFYDDLVPRPRSDDQDTGGGQTARRSSSLLGHARPAVYLPSSPPYAASPVDNPSQEDPTTTSPDLPTTPTPIRNAMTYARTEPRHHRHHYLDGGSFSVYNDSLPASSQPQTPADLSRGRLVAQNDAAYTAPPGMVRAGSASVSNQDGNRWDGNVGEQSPTVRAINLRERRNRELQRSVRAEGVRLQRLRMRDEALFTQGTAAANPPARGIGTGEGAPGEMLQDIWRDDLDADRVGEENFEPELDVTRPRTMRVVSGNARFEGWEGGPDRLQGLLQVRYSNIIHRIEHLLKHLSGNSQGELHSNV</sequence>
<gene>
    <name evidence="2" type="ORF">EDD36DRAFT_415978</name>
</gene>
<evidence type="ECO:0000256" key="1">
    <source>
        <dbReference type="SAM" id="MobiDB-lite"/>
    </source>
</evidence>
<feature type="compositionally biased region" description="Low complexity" evidence="1">
    <location>
        <begin position="346"/>
        <end position="359"/>
    </location>
</feature>
<dbReference type="Proteomes" id="UP001203852">
    <property type="component" value="Unassembled WGS sequence"/>
</dbReference>
<feature type="region of interest" description="Disordered" evidence="1">
    <location>
        <begin position="114"/>
        <end position="140"/>
    </location>
</feature>
<feature type="compositionally biased region" description="Polar residues" evidence="1">
    <location>
        <begin position="116"/>
        <end position="139"/>
    </location>
</feature>
<name>A0AAN6E3A8_9EURO</name>
<evidence type="ECO:0000313" key="2">
    <source>
        <dbReference type="EMBL" id="KAI1617101.1"/>
    </source>
</evidence>
<feature type="region of interest" description="Disordered" evidence="1">
    <location>
        <begin position="250"/>
        <end position="278"/>
    </location>
</feature>
<feature type="region of interest" description="Disordered" evidence="1">
    <location>
        <begin position="292"/>
        <end position="360"/>
    </location>
</feature>
<accession>A0AAN6E3A8</accession>
<feature type="compositionally biased region" description="Low complexity" evidence="1">
    <location>
        <begin position="323"/>
        <end position="338"/>
    </location>
</feature>